<organism evidence="13 14">
    <name type="scientific">Musa troglodytarum</name>
    <name type="common">fe'i banana</name>
    <dbReference type="NCBI Taxonomy" id="320322"/>
    <lineage>
        <taxon>Eukaryota</taxon>
        <taxon>Viridiplantae</taxon>
        <taxon>Streptophyta</taxon>
        <taxon>Embryophyta</taxon>
        <taxon>Tracheophyta</taxon>
        <taxon>Spermatophyta</taxon>
        <taxon>Magnoliopsida</taxon>
        <taxon>Liliopsida</taxon>
        <taxon>Zingiberales</taxon>
        <taxon>Musaceae</taxon>
        <taxon>Musa</taxon>
    </lineage>
</organism>
<evidence type="ECO:0000256" key="5">
    <source>
        <dbReference type="ARBA" id="ARBA00022741"/>
    </source>
</evidence>
<dbReference type="SMART" id="SM00220">
    <property type="entry name" value="S_TKc"/>
    <property type="match status" value="1"/>
</dbReference>
<comment type="function">
    <text evidence="9">CIPK serine-threonine protein kinases interact with CBL proteins. Binding of a CBL protein to the regulatory NAF domain of CIPK protein lead to the activation of the kinase in a calcium-dependent manner.</text>
</comment>
<dbReference type="Pfam" id="PF03822">
    <property type="entry name" value="NAF"/>
    <property type="match status" value="1"/>
</dbReference>
<evidence type="ECO:0000259" key="12">
    <source>
        <dbReference type="PROSITE" id="PS50816"/>
    </source>
</evidence>
<evidence type="ECO:0000256" key="8">
    <source>
        <dbReference type="ARBA" id="ARBA00023211"/>
    </source>
</evidence>
<dbReference type="PROSITE" id="PS50816">
    <property type="entry name" value="NAF"/>
    <property type="match status" value="1"/>
</dbReference>
<reference evidence="13" key="1">
    <citation type="submission" date="2022-05" db="EMBL/GenBank/DDBJ databases">
        <title>The Musa troglodytarum L. genome provides insights into the mechanism of non-climacteric behaviour and enrichment of carotenoids.</title>
        <authorList>
            <person name="Wang J."/>
        </authorList>
    </citation>
    <scope>NUCLEOTIDE SEQUENCE</scope>
    <source>
        <tissue evidence="13">Leaf</tissue>
    </source>
</reference>
<dbReference type="SUPFAM" id="SSF56112">
    <property type="entry name" value="Protein kinase-like (PK-like)"/>
    <property type="match status" value="1"/>
</dbReference>
<dbReference type="Gene3D" id="3.30.310.80">
    <property type="entry name" value="Kinase associated domain 1, KA1"/>
    <property type="match status" value="2"/>
</dbReference>
<evidence type="ECO:0000256" key="3">
    <source>
        <dbReference type="ARBA" id="ARBA00022527"/>
    </source>
</evidence>
<dbReference type="PROSITE" id="PS50011">
    <property type="entry name" value="PROTEIN_KINASE_DOM"/>
    <property type="match status" value="1"/>
</dbReference>
<proteinExistence type="inferred from homology"/>
<dbReference type="AlphaFoldDB" id="A0A9E7L6A3"/>
<sequence>MEQIQREIAVMRLVRHPNVVELREVMATRSRIFFVMEFVRGGELFARVAQGRLSEDQARRYFHQLISAVDFCHSRGVSHRDLKPENLLLDEHGDLKVSDFGLSALPEQLCHDGLLHTQCGTPAYVAPEILRCRGYDGAKADLWSCGVILFAEYEVPPWFSGEARRLVSRLLDEDTKPATPRFYNAFELISSMATGFDLSTLFESRRKAGTVFTSRSPAAAIVEGLERTEGRKGQLAVTAEVFEAAAGVAVVEFSKSSGDTLEYTKFCEEGVRPGLKNIVWAWQGDDPTPPPAAGDRLKGTVR</sequence>
<dbReference type="Gene3D" id="1.10.510.10">
    <property type="entry name" value="Transferase(Phosphotransferase) domain 1"/>
    <property type="match status" value="1"/>
</dbReference>
<dbReference type="InterPro" id="IPR000719">
    <property type="entry name" value="Prot_kinase_dom"/>
</dbReference>
<keyword evidence="14" id="KW-1185">Reference proteome</keyword>
<feature type="region of interest" description="Disordered" evidence="10">
    <location>
        <begin position="283"/>
        <end position="302"/>
    </location>
</feature>
<evidence type="ECO:0000259" key="11">
    <source>
        <dbReference type="PROSITE" id="PS50011"/>
    </source>
</evidence>
<dbReference type="InterPro" id="IPR008271">
    <property type="entry name" value="Ser/Thr_kinase_AS"/>
</dbReference>
<keyword evidence="8" id="KW-0464">Manganese</keyword>
<evidence type="ECO:0000256" key="4">
    <source>
        <dbReference type="ARBA" id="ARBA00022679"/>
    </source>
</evidence>
<evidence type="ECO:0000256" key="6">
    <source>
        <dbReference type="ARBA" id="ARBA00022777"/>
    </source>
</evidence>
<protein>
    <recommendedName>
        <fullName evidence="2">non-specific serine/threonine protein kinase</fullName>
        <ecNumber evidence="2">2.7.11.1</ecNumber>
    </recommendedName>
</protein>
<dbReference type="CDD" id="cd12195">
    <property type="entry name" value="CIPK_C"/>
    <property type="match status" value="1"/>
</dbReference>
<keyword evidence="7" id="KW-0067">ATP-binding</keyword>
<keyword evidence="3" id="KW-0723">Serine/threonine-protein kinase</keyword>
<comment type="similarity">
    <text evidence="1">Belongs to the protein kinase superfamily. CAMK Ser/Thr protein kinase family. SNF1 subfamily.</text>
</comment>
<evidence type="ECO:0000256" key="1">
    <source>
        <dbReference type="ARBA" id="ARBA00006234"/>
    </source>
</evidence>
<keyword evidence="5" id="KW-0547">Nucleotide-binding</keyword>
<keyword evidence="4" id="KW-0808">Transferase</keyword>
<dbReference type="EC" id="2.7.11.1" evidence="2"/>
<dbReference type="PANTHER" id="PTHR43895:SF162">
    <property type="entry name" value="CBL-INTERACTING SERINE_THREONINE-PROTEIN KINASE 25"/>
    <property type="match status" value="1"/>
</dbReference>
<dbReference type="EMBL" id="CP097510">
    <property type="protein sequence ID" value="URE42081.1"/>
    <property type="molecule type" value="Genomic_DNA"/>
</dbReference>
<evidence type="ECO:0000256" key="2">
    <source>
        <dbReference type="ARBA" id="ARBA00012513"/>
    </source>
</evidence>
<feature type="domain" description="NAF" evidence="12">
    <location>
        <begin position="178"/>
        <end position="203"/>
    </location>
</feature>
<dbReference type="Proteomes" id="UP001055439">
    <property type="component" value="Chromosome 8"/>
</dbReference>
<evidence type="ECO:0000256" key="7">
    <source>
        <dbReference type="ARBA" id="ARBA00022840"/>
    </source>
</evidence>
<dbReference type="FunFam" id="1.10.510.10:FF:000571">
    <property type="entry name" value="Maternal embryonic leucine zipper kinase"/>
    <property type="match status" value="1"/>
</dbReference>
<evidence type="ECO:0000313" key="13">
    <source>
        <dbReference type="EMBL" id="URE42081.1"/>
    </source>
</evidence>
<gene>
    <name evidence="13" type="ORF">MUK42_07283</name>
</gene>
<dbReference type="InterPro" id="IPR011009">
    <property type="entry name" value="Kinase-like_dom_sf"/>
</dbReference>
<dbReference type="PANTHER" id="PTHR43895">
    <property type="entry name" value="CALCIUM/CALMODULIN-DEPENDENT PROTEIN KINASE KINASE-RELATED"/>
    <property type="match status" value="1"/>
</dbReference>
<dbReference type="GO" id="GO:0004674">
    <property type="term" value="F:protein serine/threonine kinase activity"/>
    <property type="evidence" value="ECO:0007669"/>
    <property type="project" value="UniProtKB-KW"/>
</dbReference>
<keyword evidence="6 13" id="KW-0418">Kinase</keyword>
<evidence type="ECO:0000313" key="14">
    <source>
        <dbReference type="Proteomes" id="UP001055439"/>
    </source>
</evidence>
<dbReference type="InterPro" id="IPR018451">
    <property type="entry name" value="NAF/FISL_domain"/>
</dbReference>
<evidence type="ECO:0000256" key="9">
    <source>
        <dbReference type="ARBA" id="ARBA00058225"/>
    </source>
</evidence>
<dbReference type="GO" id="GO:0007165">
    <property type="term" value="P:signal transduction"/>
    <property type="evidence" value="ECO:0007669"/>
    <property type="project" value="InterPro"/>
</dbReference>
<accession>A0A9E7L6A3</accession>
<feature type="domain" description="Protein kinase" evidence="11">
    <location>
        <begin position="1"/>
        <end position="289"/>
    </location>
</feature>
<dbReference type="InterPro" id="IPR004041">
    <property type="entry name" value="NAF_dom"/>
</dbReference>
<dbReference type="OrthoDB" id="193931at2759"/>
<dbReference type="Pfam" id="PF00069">
    <property type="entry name" value="Pkinase"/>
    <property type="match status" value="1"/>
</dbReference>
<dbReference type="GO" id="GO:0005524">
    <property type="term" value="F:ATP binding"/>
    <property type="evidence" value="ECO:0007669"/>
    <property type="project" value="UniProtKB-KW"/>
</dbReference>
<dbReference type="PROSITE" id="PS00108">
    <property type="entry name" value="PROTEIN_KINASE_ST"/>
    <property type="match status" value="1"/>
</dbReference>
<name>A0A9E7L6A3_9LILI</name>
<evidence type="ECO:0000256" key="10">
    <source>
        <dbReference type="SAM" id="MobiDB-lite"/>
    </source>
</evidence>